<dbReference type="EMBL" id="MU266362">
    <property type="protein sequence ID" value="KAH7927721.1"/>
    <property type="molecule type" value="Genomic_DNA"/>
</dbReference>
<evidence type="ECO:0000313" key="2">
    <source>
        <dbReference type="Proteomes" id="UP000790709"/>
    </source>
</evidence>
<dbReference type="Proteomes" id="UP000790709">
    <property type="component" value="Unassembled WGS sequence"/>
</dbReference>
<evidence type="ECO:0000313" key="1">
    <source>
        <dbReference type="EMBL" id="KAH7927721.1"/>
    </source>
</evidence>
<name>A0ACB8BRM7_9AGAM</name>
<comment type="caution">
    <text evidence="1">The sequence shown here is derived from an EMBL/GenBank/DDBJ whole genome shotgun (WGS) entry which is preliminary data.</text>
</comment>
<protein>
    <submittedName>
        <fullName evidence="1">Uncharacterized protein</fullName>
    </submittedName>
</protein>
<accession>A0ACB8BRM7</accession>
<gene>
    <name evidence="1" type="ORF">BV22DRAFT_256216</name>
</gene>
<reference evidence="1" key="1">
    <citation type="journal article" date="2021" name="New Phytol.">
        <title>Evolutionary innovations through gain and loss of genes in the ectomycorrhizal Boletales.</title>
        <authorList>
            <person name="Wu G."/>
            <person name="Miyauchi S."/>
            <person name="Morin E."/>
            <person name="Kuo A."/>
            <person name="Drula E."/>
            <person name="Varga T."/>
            <person name="Kohler A."/>
            <person name="Feng B."/>
            <person name="Cao Y."/>
            <person name="Lipzen A."/>
            <person name="Daum C."/>
            <person name="Hundley H."/>
            <person name="Pangilinan J."/>
            <person name="Johnson J."/>
            <person name="Barry K."/>
            <person name="LaButti K."/>
            <person name="Ng V."/>
            <person name="Ahrendt S."/>
            <person name="Min B."/>
            <person name="Choi I.G."/>
            <person name="Park H."/>
            <person name="Plett J.M."/>
            <person name="Magnuson J."/>
            <person name="Spatafora J.W."/>
            <person name="Nagy L.G."/>
            <person name="Henrissat B."/>
            <person name="Grigoriev I.V."/>
            <person name="Yang Z.L."/>
            <person name="Xu J."/>
            <person name="Martin F.M."/>
        </authorList>
    </citation>
    <scope>NUCLEOTIDE SEQUENCE</scope>
    <source>
        <strain evidence="1">KUC20120723A-06</strain>
    </source>
</reference>
<organism evidence="1 2">
    <name type="scientific">Leucogyrophana mollusca</name>
    <dbReference type="NCBI Taxonomy" id="85980"/>
    <lineage>
        <taxon>Eukaryota</taxon>
        <taxon>Fungi</taxon>
        <taxon>Dikarya</taxon>
        <taxon>Basidiomycota</taxon>
        <taxon>Agaricomycotina</taxon>
        <taxon>Agaricomycetes</taxon>
        <taxon>Agaricomycetidae</taxon>
        <taxon>Boletales</taxon>
        <taxon>Boletales incertae sedis</taxon>
        <taxon>Leucogyrophana</taxon>
    </lineage>
</organism>
<proteinExistence type="predicted"/>
<keyword evidence="2" id="KW-1185">Reference proteome</keyword>
<sequence length="158" mass="16209">MLAAATAIPAPIPGANRDAPGPAAANPATPLTPKASVTITQSTNSSTPTLKIRLPRLSAVSAASNSASTTVPSKPTRALSPTSAQGASVSDDSRPRRSSRRQDSIPLSLSAVSSFTTDGGDDPDLAKPSMGVIPLYTSTDSNFPTEYKPKLGGRKFFE</sequence>